<reference evidence="2" key="1">
    <citation type="submission" date="2016-06" db="EMBL/GenBank/DDBJ databases">
        <title>Parallel loss of symbiosis genes in relatives of nitrogen-fixing non-legume Parasponia.</title>
        <authorList>
            <person name="Van Velzen R."/>
            <person name="Holmer R."/>
            <person name="Bu F."/>
            <person name="Rutten L."/>
            <person name="Van Zeijl A."/>
            <person name="Liu W."/>
            <person name="Santuari L."/>
            <person name="Cao Q."/>
            <person name="Sharma T."/>
            <person name="Shen D."/>
            <person name="Roswanjaya Y."/>
            <person name="Wardhani T."/>
            <person name="Kalhor M.S."/>
            <person name="Jansen J."/>
            <person name="Van den Hoogen J."/>
            <person name="Gungor B."/>
            <person name="Hartog M."/>
            <person name="Hontelez J."/>
            <person name="Verver J."/>
            <person name="Yang W.-C."/>
            <person name="Schijlen E."/>
            <person name="Repin R."/>
            <person name="Schilthuizen M."/>
            <person name="Schranz E."/>
            <person name="Heidstra R."/>
            <person name="Miyata K."/>
            <person name="Fedorova E."/>
            <person name="Kohlen W."/>
            <person name="Bisseling T."/>
            <person name="Smit S."/>
            <person name="Geurts R."/>
        </authorList>
    </citation>
    <scope>NUCLEOTIDE SEQUENCE [LARGE SCALE GENOMIC DNA]</scope>
    <source>
        <strain evidence="2">cv. WU1-14</strain>
    </source>
</reference>
<organism evidence="1 2">
    <name type="scientific">Parasponia andersonii</name>
    <name type="common">Sponia andersonii</name>
    <dbReference type="NCBI Taxonomy" id="3476"/>
    <lineage>
        <taxon>Eukaryota</taxon>
        <taxon>Viridiplantae</taxon>
        <taxon>Streptophyta</taxon>
        <taxon>Embryophyta</taxon>
        <taxon>Tracheophyta</taxon>
        <taxon>Spermatophyta</taxon>
        <taxon>Magnoliopsida</taxon>
        <taxon>eudicotyledons</taxon>
        <taxon>Gunneridae</taxon>
        <taxon>Pentapetalae</taxon>
        <taxon>rosids</taxon>
        <taxon>fabids</taxon>
        <taxon>Rosales</taxon>
        <taxon>Cannabaceae</taxon>
        <taxon>Parasponia</taxon>
    </lineage>
</organism>
<comment type="caution">
    <text evidence="1">The sequence shown here is derived from an EMBL/GenBank/DDBJ whole genome shotgun (WGS) entry which is preliminary data.</text>
</comment>
<dbReference type="Proteomes" id="UP000237105">
    <property type="component" value="Unassembled WGS sequence"/>
</dbReference>
<keyword evidence="2" id="KW-1185">Reference proteome</keyword>
<name>A0A2P5BSR7_PARAD</name>
<feature type="non-terminal residue" evidence="1">
    <location>
        <position position="1"/>
    </location>
</feature>
<accession>A0A2P5BSR7</accession>
<evidence type="ECO:0000313" key="1">
    <source>
        <dbReference type="EMBL" id="PON51784.1"/>
    </source>
</evidence>
<sequence length="49" mass="5160">VIPSHHKALVHLPTTGNDASTSLSALGPARCLFREMGPWVAVLPPSILT</sequence>
<dbReference type="AlphaFoldDB" id="A0A2P5BSR7"/>
<protein>
    <submittedName>
        <fullName evidence="1">Uncharacterized protein</fullName>
    </submittedName>
</protein>
<dbReference type="EMBL" id="JXTB01000228">
    <property type="protein sequence ID" value="PON51784.1"/>
    <property type="molecule type" value="Genomic_DNA"/>
</dbReference>
<evidence type="ECO:0000313" key="2">
    <source>
        <dbReference type="Proteomes" id="UP000237105"/>
    </source>
</evidence>
<gene>
    <name evidence="1" type="ORF">PanWU01x14_213540</name>
</gene>
<proteinExistence type="predicted"/>